<comment type="caution">
    <text evidence="2">The sequence shown here is derived from an EMBL/GenBank/DDBJ whole genome shotgun (WGS) entry which is preliminary data.</text>
</comment>
<dbReference type="EMBL" id="PDVP01000014">
    <property type="protein sequence ID" value="PHP65533.1"/>
    <property type="molecule type" value="Genomic_DNA"/>
</dbReference>
<dbReference type="RefSeq" id="WP_099307805.1">
    <property type="nucleotide sequence ID" value="NZ_PDVP01000014.1"/>
</dbReference>
<feature type="chain" id="PRO_5013766988" description="DUF3108 domain-containing protein" evidence="1">
    <location>
        <begin position="21"/>
        <end position="261"/>
    </location>
</feature>
<keyword evidence="1" id="KW-0732">Signal</keyword>
<evidence type="ECO:0000313" key="2">
    <source>
        <dbReference type="EMBL" id="PHP65533.1"/>
    </source>
</evidence>
<accession>A0A2G1QJ35</accession>
<keyword evidence="3" id="KW-1185">Reference proteome</keyword>
<dbReference type="Pfam" id="PF11306">
    <property type="entry name" value="DUF3108"/>
    <property type="match status" value="1"/>
</dbReference>
<reference evidence="2 3" key="1">
    <citation type="submission" date="2017-10" db="EMBL/GenBank/DDBJ databases">
        <title>Sedimentibacterium mangrovi gen. nov., sp. nov., a novel member of family Phyllobacteriacea isolated from mangrove sediment.</title>
        <authorList>
            <person name="Liao H."/>
            <person name="Tian Y."/>
        </authorList>
    </citation>
    <scope>NUCLEOTIDE SEQUENCE [LARGE SCALE GENOMIC DNA]</scope>
    <source>
        <strain evidence="2 3">X9-2-2</strain>
    </source>
</reference>
<protein>
    <recommendedName>
        <fullName evidence="4">DUF3108 domain-containing protein</fullName>
    </recommendedName>
</protein>
<dbReference type="InterPro" id="IPR021457">
    <property type="entry name" value="DUF3108"/>
</dbReference>
<dbReference type="OrthoDB" id="7630100at2"/>
<evidence type="ECO:0000256" key="1">
    <source>
        <dbReference type="SAM" id="SignalP"/>
    </source>
</evidence>
<dbReference type="AlphaFoldDB" id="A0A2G1QJ35"/>
<evidence type="ECO:0000313" key="3">
    <source>
        <dbReference type="Proteomes" id="UP000221168"/>
    </source>
</evidence>
<evidence type="ECO:0008006" key="4">
    <source>
        <dbReference type="Google" id="ProtNLM"/>
    </source>
</evidence>
<gene>
    <name evidence="2" type="ORF">CSC94_18210</name>
</gene>
<feature type="signal peptide" evidence="1">
    <location>
        <begin position="1"/>
        <end position="20"/>
    </location>
</feature>
<proteinExistence type="predicted"/>
<name>A0A2G1QJ35_9HYPH</name>
<organism evidence="2 3">
    <name type="scientific">Zhengella mangrovi</name>
    <dbReference type="NCBI Taxonomy" id="1982044"/>
    <lineage>
        <taxon>Bacteria</taxon>
        <taxon>Pseudomonadati</taxon>
        <taxon>Pseudomonadota</taxon>
        <taxon>Alphaproteobacteria</taxon>
        <taxon>Hyphomicrobiales</taxon>
        <taxon>Notoacmeibacteraceae</taxon>
        <taxon>Zhengella</taxon>
    </lineage>
</organism>
<sequence>MRHLRTILFATAMAATPAAAQALEAGPAFVTEYRISILGLPLGVSHFESRVDGDRFTVEGTVRSAGIARIFDKTVANSRVEGRMTDEGVQPTSYALNYVSGKKKRAAELVFRNGNVVETRLSPKPRKNDRLVPVGPQHLTAVSDPLTASIVRAGSPEAVCARTLHVFDGQMRMDIALSAPQVGKVRLAGYSGPAVTCKAKFTPVAGYRKGKKSIEFLRTNNNISVTFARRGSTDVYAPVKASVPTYIGTLTIAATRFGPAD</sequence>
<dbReference type="Proteomes" id="UP000221168">
    <property type="component" value="Unassembled WGS sequence"/>
</dbReference>